<keyword evidence="6" id="KW-1185">Reference proteome</keyword>
<evidence type="ECO:0000256" key="2">
    <source>
        <dbReference type="ARBA" id="ARBA00022777"/>
    </source>
</evidence>
<dbReference type="CDD" id="cd16917">
    <property type="entry name" value="HATPase_UhpB-NarQ-NarX-like"/>
    <property type="match status" value="1"/>
</dbReference>
<dbReference type="RefSeq" id="WP_079448484.1">
    <property type="nucleotide sequence ID" value="NZ_MWPQ01000076.1"/>
</dbReference>
<dbReference type="InterPro" id="IPR003594">
    <property type="entry name" value="HATPase_dom"/>
</dbReference>
<dbReference type="SMART" id="SM00387">
    <property type="entry name" value="HATPase_c"/>
    <property type="match status" value="1"/>
</dbReference>
<dbReference type="Gene3D" id="3.30.565.10">
    <property type="entry name" value="Histidine kinase-like ATPase, C-terminal domain"/>
    <property type="match status" value="1"/>
</dbReference>
<dbReference type="SUPFAM" id="SSF55785">
    <property type="entry name" value="PYP-like sensor domain (PAS domain)"/>
    <property type="match status" value="1"/>
</dbReference>
<dbReference type="GO" id="GO:0000155">
    <property type="term" value="F:phosphorelay sensor kinase activity"/>
    <property type="evidence" value="ECO:0007669"/>
    <property type="project" value="InterPro"/>
</dbReference>
<evidence type="ECO:0000256" key="1">
    <source>
        <dbReference type="ARBA" id="ARBA00022679"/>
    </source>
</evidence>
<dbReference type="GO" id="GO:0016020">
    <property type="term" value="C:membrane"/>
    <property type="evidence" value="ECO:0007669"/>
    <property type="project" value="InterPro"/>
</dbReference>
<dbReference type="InterPro" id="IPR011712">
    <property type="entry name" value="Sig_transdc_His_kin_sub3_dim/P"/>
</dbReference>
<dbReference type="OrthoDB" id="9760752at2"/>
<evidence type="ECO:0000259" key="4">
    <source>
        <dbReference type="SMART" id="SM00387"/>
    </source>
</evidence>
<keyword evidence="1" id="KW-0808">Transferase</keyword>
<name>A0A1V4HTK7_NITVU</name>
<reference evidence="5 6" key="1">
    <citation type="submission" date="2017-02" db="EMBL/GenBank/DDBJ databases">
        <title>Genome sequence of the nitrite-oxidizing bacterium Nitrobacter vulgaris strain Ab1.</title>
        <authorList>
            <person name="Mellbye B.L."/>
            <person name="Davis E.W."/>
            <person name="Spieck E."/>
            <person name="Chang J.H."/>
            <person name="Bottomley P.J."/>
            <person name="Sayavedra-Soto L.A."/>
        </authorList>
    </citation>
    <scope>NUCLEOTIDE SEQUENCE [LARGE SCALE GENOMIC DNA]</scope>
    <source>
        <strain evidence="5 6">Ab1</strain>
    </source>
</reference>
<dbReference type="AlphaFoldDB" id="A0A1V4HTK7"/>
<dbReference type="PANTHER" id="PTHR24421:SF58">
    <property type="entry name" value="SIGNAL TRANSDUCTION HISTIDINE-PROTEIN KINASE_PHOSPHATASE UHPB"/>
    <property type="match status" value="1"/>
</dbReference>
<dbReference type="Proteomes" id="UP000189940">
    <property type="component" value="Unassembled WGS sequence"/>
</dbReference>
<keyword evidence="3" id="KW-0902">Two-component regulatory system</keyword>
<dbReference type="GO" id="GO:0046983">
    <property type="term" value="F:protein dimerization activity"/>
    <property type="evidence" value="ECO:0007669"/>
    <property type="project" value="InterPro"/>
</dbReference>
<dbReference type="SUPFAM" id="SSF55874">
    <property type="entry name" value="ATPase domain of HSP90 chaperone/DNA topoisomerase II/histidine kinase"/>
    <property type="match status" value="1"/>
</dbReference>
<dbReference type="STRING" id="29421.B2M20_18510"/>
<dbReference type="PANTHER" id="PTHR24421">
    <property type="entry name" value="NITRATE/NITRITE SENSOR PROTEIN NARX-RELATED"/>
    <property type="match status" value="1"/>
</dbReference>
<proteinExistence type="predicted"/>
<dbReference type="Pfam" id="PF08448">
    <property type="entry name" value="PAS_4"/>
    <property type="match status" value="1"/>
</dbReference>
<dbReference type="Pfam" id="PF07730">
    <property type="entry name" value="HisKA_3"/>
    <property type="match status" value="1"/>
</dbReference>
<accession>A0A1V4HTK7</accession>
<dbReference type="EMBL" id="MWPQ01000076">
    <property type="protein sequence ID" value="OPH81297.1"/>
    <property type="molecule type" value="Genomic_DNA"/>
</dbReference>
<feature type="domain" description="Histidine kinase/HSP90-like ATPase" evidence="4">
    <location>
        <begin position="254"/>
        <end position="356"/>
    </location>
</feature>
<comment type="caution">
    <text evidence="5">The sequence shown here is derived from an EMBL/GenBank/DDBJ whole genome shotgun (WGS) entry which is preliminary data.</text>
</comment>
<gene>
    <name evidence="5" type="ORF">B2M20_18510</name>
</gene>
<evidence type="ECO:0000313" key="5">
    <source>
        <dbReference type="EMBL" id="OPH81297.1"/>
    </source>
</evidence>
<dbReference type="InterPro" id="IPR050482">
    <property type="entry name" value="Sensor_HK_TwoCompSys"/>
</dbReference>
<evidence type="ECO:0000313" key="6">
    <source>
        <dbReference type="Proteomes" id="UP000189940"/>
    </source>
</evidence>
<keyword evidence="2" id="KW-0418">Kinase</keyword>
<evidence type="ECO:0000256" key="3">
    <source>
        <dbReference type="ARBA" id="ARBA00023012"/>
    </source>
</evidence>
<organism evidence="5 6">
    <name type="scientific">Nitrobacter vulgaris</name>
    <dbReference type="NCBI Taxonomy" id="29421"/>
    <lineage>
        <taxon>Bacteria</taxon>
        <taxon>Pseudomonadati</taxon>
        <taxon>Pseudomonadota</taxon>
        <taxon>Alphaproteobacteria</taxon>
        <taxon>Hyphomicrobiales</taxon>
        <taxon>Nitrobacteraceae</taxon>
        <taxon>Nitrobacter</taxon>
    </lineage>
</organism>
<dbReference type="InterPro" id="IPR035965">
    <property type="entry name" value="PAS-like_dom_sf"/>
</dbReference>
<dbReference type="InterPro" id="IPR036890">
    <property type="entry name" value="HATPase_C_sf"/>
</dbReference>
<protein>
    <recommendedName>
        <fullName evidence="4">Histidine kinase/HSP90-like ATPase domain-containing protein</fullName>
    </recommendedName>
</protein>
<dbReference type="InterPro" id="IPR013656">
    <property type="entry name" value="PAS_4"/>
</dbReference>
<sequence>MTRRTVLGEVSLTGSEASCDQLYWNRASDLLFAVRPLGAGGFAYEAINPAFEAALGISSRKIRKLDVFDYMGAEDARLICSAFQACLAQGSEVRVRHGLAFGGSRHDTETTAVPVIQPDGCVRLIGSHRILRGEDDIRRNVSLASIQEDIHQRFASELHDSTCQHLIAASLSLMRMRAHPGASINAERLFDEVDASIGEALKEIRAFTYLRYPQALTVDGLKTTIECYARSFATRTSLDVSTKITRAVDRLPKEHQRLLLRVTQEALTNVFRHAKATKVKIVLEATDAHIRLMISDNGCGLLAARAGRGVKAISTGVGIPTMSARLKQIGGRLEIHSDPAVPHSGTTVYAVFAHGFTTKVRKRKTVAAPAKAKANTP</sequence>
<dbReference type="Pfam" id="PF02518">
    <property type="entry name" value="HATPase_c"/>
    <property type="match status" value="1"/>
</dbReference>
<dbReference type="Gene3D" id="3.30.450.20">
    <property type="entry name" value="PAS domain"/>
    <property type="match status" value="1"/>
</dbReference>